<name>A0A7W9JCY9_9ACTN</name>
<keyword evidence="4" id="KW-1185">Reference proteome</keyword>
<sequence length="472" mass="51345">MSYTPQYAWQPPPPQQPPPAPKVDPLAVAVGNASLLGLGYVMMKRWGLAILNLMVVGALLIFLLVLKQTWCEIALVGWWVLVIAHGLFLALRAPQKESDLTKRLVALGITIPILLTIGFVRYDAGRIAGEVSDAREAGDCAKLTDAQEELWFGHRLVDAPGTEKGDAEVQLCGRLDDAKAVLATGLTGDYTALEDGFGTLGSVLAEPGHDKGVDLTLKGWLDDLPVADPCRTVRVTDWLRQRKATNNLLDQSKATVTKTAPAAIVGCADRLMGQKSWDAARSSYQQLVTQYPKDSRVAKAKAGIRQATLAIELTNVRNLLASNSYCSNPAKFSGARPYAGGFNSGMFEGDDEYTKRLPASWRASDASNAVIVVCAEDAVDGTSLRTCPYRSERNPQNISDVTFHKVAVPVKVYELRTGRVVSNARVQIDGPDCPVRITYSTYLTSFDYPPSSLQVVPSNTNVQAAFRYLFLR</sequence>
<gene>
    <name evidence="3" type="ORF">HDA39_006428</name>
</gene>
<feature type="transmembrane region" description="Helical" evidence="2">
    <location>
        <begin position="104"/>
        <end position="122"/>
    </location>
</feature>
<reference evidence="3 4" key="1">
    <citation type="submission" date="2020-08" db="EMBL/GenBank/DDBJ databases">
        <title>Sequencing the genomes of 1000 actinobacteria strains.</title>
        <authorList>
            <person name="Klenk H.-P."/>
        </authorList>
    </citation>
    <scope>NUCLEOTIDE SEQUENCE [LARGE SCALE GENOMIC DNA]</scope>
    <source>
        <strain evidence="3 4">DSM 28967</strain>
    </source>
</reference>
<proteinExistence type="predicted"/>
<keyword evidence="2" id="KW-0812">Transmembrane</keyword>
<protein>
    <submittedName>
        <fullName evidence="3">Uncharacterized protein</fullName>
    </submittedName>
</protein>
<comment type="caution">
    <text evidence="3">The sequence shown here is derived from an EMBL/GenBank/DDBJ whole genome shotgun (WGS) entry which is preliminary data.</text>
</comment>
<dbReference type="Proteomes" id="UP000549971">
    <property type="component" value="Unassembled WGS sequence"/>
</dbReference>
<feature type="transmembrane region" description="Helical" evidence="2">
    <location>
        <begin position="50"/>
        <end position="67"/>
    </location>
</feature>
<dbReference type="AlphaFoldDB" id="A0A7W9JCY9"/>
<accession>A0A7W9JCY9</accession>
<evidence type="ECO:0000256" key="2">
    <source>
        <dbReference type="SAM" id="Phobius"/>
    </source>
</evidence>
<dbReference type="RefSeq" id="WP_184801529.1">
    <property type="nucleotide sequence ID" value="NZ_JACHMY010000001.1"/>
</dbReference>
<keyword evidence="2" id="KW-1133">Transmembrane helix</keyword>
<evidence type="ECO:0000313" key="4">
    <source>
        <dbReference type="Proteomes" id="UP000549971"/>
    </source>
</evidence>
<evidence type="ECO:0000313" key="3">
    <source>
        <dbReference type="EMBL" id="MBB5839694.1"/>
    </source>
</evidence>
<feature type="region of interest" description="Disordered" evidence="1">
    <location>
        <begin position="1"/>
        <end position="21"/>
    </location>
</feature>
<feature type="compositionally biased region" description="Pro residues" evidence="1">
    <location>
        <begin position="10"/>
        <end position="21"/>
    </location>
</feature>
<feature type="transmembrane region" description="Helical" evidence="2">
    <location>
        <begin position="73"/>
        <end position="92"/>
    </location>
</feature>
<dbReference type="EMBL" id="JACHMY010000001">
    <property type="protein sequence ID" value="MBB5839694.1"/>
    <property type="molecule type" value="Genomic_DNA"/>
</dbReference>
<organism evidence="3 4">
    <name type="scientific">Kribbella italica</name>
    <dbReference type="NCBI Taxonomy" id="1540520"/>
    <lineage>
        <taxon>Bacteria</taxon>
        <taxon>Bacillati</taxon>
        <taxon>Actinomycetota</taxon>
        <taxon>Actinomycetes</taxon>
        <taxon>Propionibacteriales</taxon>
        <taxon>Kribbellaceae</taxon>
        <taxon>Kribbella</taxon>
    </lineage>
</organism>
<keyword evidence="2" id="KW-0472">Membrane</keyword>
<evidence type="ECO:0000256" key="1">
    <source>
        <dbReference type="SAM" id="MobiDB-lite"/>
    </source>
</evidence>